<dbReference type="EMBL" id="ML208306">
    <property type="protein sequence ID" value="TFK70902.1"/>
    <property type="molecule type" value="Genomic_DNA"/>
</dbReference>
<dbReference type="Proteomes" id="UP000308600">
    <property type="component" value="Unassembled WGS sequence"/>
</dbReference>
<name>A0ACD3AZW7_9AGAR</name>
<sequence>MDSRKVLMAQDEVNSIVFNLFEHPSLDLRSIFQDFRLSSFRPVEDIPSIQSFLDECQHDIDLLDTKIKDTISTIAHLSRELSEASARMVQKVSQVRLCEYLLSTPQPGPLPQDLLEQIFLACLATNDHPSPHPNRAPLQVAAVCHRWRTIALSMPLLWNGLYINTPDDVELAKAWVSRCYQPSLSLKPNENNRISSSDLEAVLEALQSQSLSPRRIEITGLGGKLGDTINKFILERDHPELEELVLRDLHTSLSSVPRASSASLRRIYTHMPLESWRRSPPPSQLTVLWLTSKIHSNTLVIFLAYCPNLESVYVQLGGDGLRLDPEPQVSTGLTARRLSYMGFLDSYDEGGPPEELLRGFTFPSLRVVECGHKRKISTLWPEFTHSLKSIRRLTLQVPSMVPFAHLPEHATSLKELTISTKFHFVADILTCLKSMVLPSLETLYLEIAFGELSRWLAFEPQLTELGLAWTTSKSEPSDLARRSLVELVVQHRYKDSGAQRSKERHQPTPTQAPEVKQMLQSAFPNLHIRIVSAPSTSRLGHSPLSFSMHPQPFNDVGIHDVLQDDGSWTESRQPVHRCMY</sequence>
<evidence type="ECO:0000313" key="1">
    <source>
        <dbReference type="EMBL" id="TFK70902.1"/>
    </source>
</evidence>
<proteinExistence type="predicted"/>
<evidence type="ECO:0000313" key="2">
    <source>
        <dbReference type="Proteomes" id="UP000308600"/>
    </source>
</evidence>
<accession>A0ACD3AZW7</accession>
<protein>
    <submittedName>
        <fullName evidence="1">Uncharacterized protein</fullName>
    </submittedName>
</protein>
<gene>
    <name evidence="1" type="ORF">BDN72DRAFT_838431</name>
</gene>
<reference evidence="1 2" key="1">
    <citation type="journal article" date="2019" name="Nat. Ecol. Evol.">
        <title>Megaphylogeny resolves global patterns of mushroom evolution.</title>
        <authorList>
            <person name="Varga T."/>
            <person name="Krizsan K."/>
            <person name="Foldi C."/>
            <person name="Dima B."/>
            <person name="Sanchez-Garcia M."/>
            <person name="Sanchez-Ramirez S."/>
            <person name="Szollosi G.J."/>
            <person name="Szarkandi J.G."/>
            <person name="Papp V."/>
            <person name="Albert L."/>
            <person name="Andreopoulos W."/>
            <person name="Angelini C."/>
            <person name="Antonin V."/>
            <person name="Barry K.W."/>
            <person name="Bougher N.L."/>
            <person name="Buchanan P."/>
            <person name="Buyck B."/>
            <person name="Bense V."/>
            <person name="Catcheside P."/>
            <person name="Chovatia M."/>
            <person name="Cooper J."/>
            <person name="Damon W."/>
            <person name="Desjardin D."/>
            <person name="Finy P."/>
            <person name="Geml J."/>
            <person name="Haridas S."/>
            <person name="Hughes K."/>
            <person name="Justo A."/>
            <person name="Karasinski D."/>
            <person name="Kautmanova I."/>
            <person name="Kiss B."/>
            <person name="Kocsube S."/>
            <person name="Kotiranta H."/>
            <person name="LaButti K.M."/>
            <person name="Lechner B.E."/>
            <person name="Liimatainen K."/>
            <person name="Lipzen A."/>
            <person name="Lukacs Z."/>
            <person name="Mihaltcheva S."/>
            <person name="Morgado L.N."/>
            <person name="Niskanen T."/>
            <person name="Noordeloos M.E."/>
            <person name="Ohm R.A."/>
            <person name="Ortiz-Santana B."/>
            <person name="Ovrebo C."/>
            <person name="Racz N."/>
            <person name="Riley R."/>
            <person name="Savchenko A."/>
            <person name="Shiryaev A."/>
            <person name="Soop K."/>
            <person name="Spirin V."/>
            <person name="Szebenyi C."/>
            <person name="Tomsovsky M."/>
            <person name="Tulloss R.E."/>
            <person name="Uehling J."/>
            <person name="Grigoriev I.V."/>
            <person name="Vagvolgyi C."/>
            <person name="Papp T."/>
            <person name="Martin F.M."/>
            <person name="Miettinen O."/>
            <person name="Hibbett D.S."/>
            <person name="Nagy L.G."/>
        </authorList>
    </citation>
    <scope>NUCLEOTIDE SEQUENCE [LARGE SCALE GENOMIC DNA]</scope>
    <source>
        <strain evidence="1 2">NL-1719</strain>
    </source>
</reference>
<keyword evidence="2" id="KW-1185">Reference proteome</keyword>
<organism evidence="1 2">
    <name type="scientific">Pluteus cervinus</name>
    <dbReference type="NCBI Taxonomy" id="181527"/>
    <lineage>
        <taxon>Eukaryota</taxon>
        <taxon>Fungi</taxon>
        <taxon>Dikarya</taxon>
        <taxon>Basidiomycota</taxon>
        <taxon>Agaricomycotina</taxon>
        <taxon>Agaricomycetes</taxon>
        <taxon>Agaricomycetidae</taxon>
        <taxon>Agaricales</taxon>
        <taxon>Pluteineae</taxon>
        <taxon>Pluteaceae</taxon>
        <taxon>Pluteus</taxon>
    </lineage>
</organism>